<evidence type="ECO:0000313" key="10">
    <source>
        <dbReference type="Proteomes" id="UP000824231"/>
    </source>
</evidence>
<evidence type="ECO:0000259" key="8">
    <source>
        <dbReference type="Pfam" id="PF01694"/>
    </source>
</evidence>
<keyword evidence="6 7" id="KW-0472">Membrane</keyword>
<dbReference type="PANTHER" id="PTHR43731">
    <property type="entry name" value="RHOMBOID PROTEASE"/>
    <property type="match status" value="1"/>
</dbReference>
<feature type="transmembrane region" description="Helical" evidence="7">
    <location>
        <begin position="170"/>
        <end position="188"/>
    </location>
</feature>
<evidence type="ECO:0000256" key="7">
    <source>
        <dbReference type="SAM" id="Phobius"/>
    </source>
</evidence>
<reference evidence="9" key="2">
    <citation type="submission" date="2021-04" db="EMBL/GenBank/DDBJ databases">
        <authorList>
            <person name="Gilroy R."/>
        </authorList>
    </citation>
    <scope>NUCLEOTIDE SEQUENCE</scope>
    <source>
        <strain evidence="9">ChiSxjej3B15-572</strain>
    </source>
</reference>
<proteinExistence type="inferred from homology"/>
<keyword evidence="4" id="KW-0378">Hydrolase</keyword>
<gene>
    <name evidence="9" type="ORF">H9856_01800</name>
</gene>
<keyword evidence="3 7" id="KW-0812">Transmembrane</keyword>
<name>A0A9D2AKU0_9LACO</name>
<dbReference type="GO" id="GO:0004252">
    <property type="term" value="F:serine-type endopeptidase activity"/>
    <property type="evidence" value="ECO:0007669"/>
    <property type="project" value="InterPro"/>
</dbReference>
<evidence type="ECO:0000256" key="1">
    <source>
        <dbReference type="ARBA" id="ARBA00004141"/>
    </source>
</evidence>
<feature type="domain" description="Peptidase S54 rhomboid" evidence="8">
    <location>
        <begin position="52"/>
        <end position="187"/>
    </location>
</feature>
<feature type="transmembrane region" description="Helical" evidence="7">
    <location>
        <begin position="94"/>
        <end position="112"/>
    </location>
</feature>
<feature type="transmembrane region" description="Helical" evidence="7">
    <location>
        <begin position="200"/>
        <end position="218"/>
    </location>
</feature>
<dbReference type="SUPFAM" id="SSF144091">
    <property type="entry name" value="Rhomboid-like"/>
    <property type="match status" value="1"/>
</dbReference>
<evidence type="ECO:0000313" key="9">
    <source>
        <dbReference type="EMBL" id="HIX35137.1"/>
    </source>
</evidence>
<comment type="subcellular location">
    <subcellularLocation>
        <location evidence="1">Membrane</location>
        <topology evidence="1">Multi-pass membrane protein</topology>
    </subcellularLocation>
</comment>
<dbReference type="Gene3D" id="1.20.1540.10">
    <property type="entry name" value="Rhomboid-like"/>
    <property type="match status" value="1"/>
</dbReference>
<comment type="caution">
    <text evidence="9">The sequence shown here is derived from an EMBL/GenBank/DDBJ whole genome shotgun (WGS) entry which is preliminary data.</text>
</comment>
<protein>
    <submittedName>
        <fullName evidence="9">Rhomboid family intramembrane serine protease</fullName>
    </submittedName>
</protein>
<sequence length="219" mass="23614">MNTRIFKTAPVTVSLIIINVLVFLWITVNGGSTNTATLVTYGAKYTPLIIAGQWWRILSAGFLHIGIEHLIINMLTLYFLGLYLENILGSMRMLAVYLTSIVGGNLLSAVVAANSVSAGASTGIFGLFGAFIFLGTEFHDNPLIHQLARQFLILVIFNLVADLMPGIDMAGHVGGLVAGFFMTAIVGAPKLGQIGLLKRLLSGTILVLLVWMLVWRGLL</sequence>
<keyword evidence="9" id="KW-0645">Protease</keyword>
<keyword evidence="5 7" id="KW-1133">Transmembrane helix</keyword>
<dbReference type="GO" id="GO:0016020">
    <property type="term" value="C:membrane"/>
    <property type="evidence" value="ECO:0007669"/>
    <property type="project" value="UniProtKB-SubCell"/>
</dbReference>
<dbReference type="PANTHER" id="PTHR43731:SF14">
    <property type="entry name" value="PRESENILIN-ASSOCIATED RHOMBOID-LIKE PROTEIN, MITOCHONDRIAL"/>
    <property type="match status" value="1"/>
</dbReference>
<feature type="transmembrane region" description="Helical" evidence="7">
    <location>
        <begin position="118"/>
        <end position="135"/>
    </location>
</feature>
<feature type="transmembrane region" description="Helical" evidence="7">
    <location>
        <begin position="9"/>
        <end position="28"/>
    </location>
</feature>
<evidence type="ECO:0000256" key="6">
    <source>
        <dbReference type="ARBA" id="ARBA00023136"/>
    </source>
</evidence>
<organism evidence="9 10">
    <name type="scientific">Candidatus Limosilactobacillus merdigallinarum</name>
    <dbReference type="NCBI Taxonomy" id="2838652"/>
    <lineage>
        <taxon>Bacteria</taxon>
        <taxon>Bacillati</taxon>
        <taxon>Bacillota</taxon>
        <taxon>Bacilli</taxon>
        <taxon>Lactobacillales</taxon>
        <taxon>Lactobacillaceae</taxon>
        <taxon>Limosilactobacillus</taxon>
    </lineage>
</organism>
<feature type="transmembrane region" description="Helical" evidence="7">
    <location>
        <begin position="147"/>
        <end position="164"/>
    </location>
</feature>
<feature type="transmembrane region" description="Helical" evidence="7">
    <location>
        <begin position="62"/>
        <end position="82"/>
    </location>
</feature>
<comment type="similarity">
    <text evidence="2">Belongs to the peptidase S54 family.</text>
</comment>
<dbReference type="Proteomes" id="UP000824231">
    <property type="component" value="Unassembled WGS sequence"/>
</dbReference>
<dbReference type="InterPro" id="IPR022764">
    <property type="entry name" value="Peptidase_S54_rhomboid_dom"/>
</dbReference>
<evidence type="ECO:0000256" key="3">
    <source>
        <dbReference type="ARBA" id="ARBA00022692"/>
    </source>
</evidence>
<dbReference type="InterPro" id="IPR035952">
    <property type="entry name" value="Rhomboid-like_sf"/>
</dbReference>
<evidence type="ECO:0000256" key="2">
    <source>
        <dbReference type="ARBA" id="ARBA00009045"/>
    </source>
</evidence>
<dbReference type="EMBL" id="DXFH01000002">
    <property type="protein sequence ID" value="HIX35137.1"/>
    <property type="molecule type" value="Genomic_DNA"/>
</dbReference>
<evidence type="ECO:0000256" key="4">
    <source>
        <dbReference type="ARBA" id="ARBA00022801"/>
    </source>
</evidence>
<dbReference type="Pfam" id="PF01694">
    <property type="entry name" value="Rhomboid"/>
    <property type="match status" value="1"/>
</dbReference>
<accession>A0A9D2AKU0</accession>
<dbReference type="InterPro" id="IPR050925">
    <property type="entry name" value="Rhomboid_protease_S54"/>
</dbReference>
<dbReference type="GO" id="GO:0006508">
    <property type="term" value="P:proteolysis"/>
    <property type="evidence" value="ECO:0007669"/>
    <property type="project" value="UniProtKB-KW"/>
</dbReference>
<reference evidence="9" key="1">
    <citation type="journal article" date="2021" name="PeerJ">
        <title>Extensive microbial diversity within the chicken gut microbiome revealed by metagenomics and culture.</title>
        <authorList>
            <person name="Gilroy R."/>
            <person name="Ravi A."/>
            <person name="Getino M."/>
            <person name="Pursley I."/>
            <person name="Horton D.L."/>
            <person name="Alikhan N.F."/>
            <person name="Baker D."/>
            <person name="Gharbi K."/>
            <person name="Hall N."/>
            <person name="Watson M."/>
            <person name="Adriaenssens E.M."/>
            <person name="Foster-Nyarko E."/>
            <person name="Jarju S."/>
            <person name="Secka A."/>
            <person name="Antonio M."/>
            <person name="Oren A."/>
            <person name="Chaudhuri R.R."/>
            <person name="La Ragione R."/>
            <person name="Hildebrand F."/>
            <person name="Pallen M.J."/>
        </authorList>
    </citation>
    <scope>NUCLEOTIDE SEQUENCE</scope>
    <source>
        <strain evidence="9">ChiSxjej3B15-572</strain>
    </source>
</reference>
<evidence type="ECO:0000256" key="5">
    <source>
        <dbReference type="ARBA" id="ARBA00022989"/>
    </source>
</evidence>
<dbReference type="AlphaFoldDB" id="A0A9D2AKU0"/>